<dbReference type="HOGENOM" id="CLU_2859772_0_0_9"/>
<gene>
    <name evidence="1" type="ORF">CLOHYLEM_07560</name>
</gene>
<dbReference type="Proteomes" id="UP000004893">
    <property type="component" value="Unassembled WGS sequence"/>
</dbReference>
<evidence type="ECO:0000313" key="1">
    <source>
        <dbReference type="EMBL" id="EEG72557.1"/>
    </source>
</evidence>
<dbReference type="EMBL" id="ABYI02000041">
    <property type="protein sequence ID" value="EEG72557.1"/>
    <property type="molecule type" value="Genomic_DNA"/>
</dbReference>
<keyword evidence="2" id="KW-1185">Reference proteome</keyword>
<protein>
    <submittedName>
        <fullName evidence="1">Uncharacterized protein</fullName>
    </submittedName>
</protein>
<reference evidence="1" key="2">
    <citation type="submission" date="2013-06" db="EMBL/GenBank/DDBJ databases">
        <title>Draft genome sequence of Clostridium hylemonae (DSM 15053).</title>
        <authorList>
            <person name="Sudarsanam P."/>
            <person name="Ley R."/>
            <person name="Guruge J."/>
            <person name="Turnbaugh P.J."/>
            <person name="Mahowald M."/>
            <person name="Liep D."/>
            <person name="Gordon J."/>
        </authorList>
    </citation>
    <scope>NUCLEOTIDE SEQUENCE</scope>
    <source>
        <strain evidence="1">DSM 15053</strain>
    </source>
</reference>
<comment type="caution">
    <text evidence="1">The sequence shown here is derived from an EMBL/GenBank/DDBJ whole genome shotgun (WGS) entry which is preliminary data.</text>
</comment>
<dbReference type="STRING" id="553973.CLOHYLEM_07560"/>
<evidence type="ECO:0000313" key="2">
    <source>
        <dbReference type="Proteomes" id="UP000004893"/>
    </source>
</evidence>
<dbReference type="AlphaFoldDB" id="C0C623"/>
<accession>C0C623</accession>
<sequence>MLICTLYRLLSGKLLKNPPLCNIVQGIPALLIKVYFIIKAKKYHVSAIQSIFPSFITLLRAYIY</sequence>
<proteinExistence type="predicted"/>
<reference evidence="1" key="1">
    <citation type="submission" date="2009-02" db="EMBL/GenBank/DDBJ databases">
        <authorList>
            <person name="Fulton L."/>
            <person name="Clifton S."/>
            <person name="Fulton B."/>
            <person name="Xu J."/>
            <person name="Minx P."/>
            <person name="Pepin K.H."/>
            <person name="Johnson M."/>
            <person name="Bhonagiri V."/>
            <person name="Nash W.E."/>
            <person name="Mardis E.R."/>
            <person name="Wilson R.K."/>
        </authorList>
    </citation>
    <scope>NUCLEOTIDE SEQUENCE [LARGE SCALE GENOMIC DNA]</scope>
    <source>
        <strain evidence="1">DSM 15053</strain>
    </source>
</reference>
<organism evidence="1 2">
    <name type="scientific">[Clostridium] hylemonae DSM 15053</name>
    <dbReference type="NCBI Taxonomy" id="553973"/>
    <lineage>
        <taxon>Bacteria</taxon>
        <taxon>Bacillati</taxon>
        <taxon>Bacillota</taxon>
        <taxon>Clostridia</taxon>
        <taxon>Lachnospirales</taxon>
        <taxon>Lachnospiraceae</taxon>
    </lineage>
</organism>
<name>C0C623_9FIRM</name>